<evidence type="ECO:0000256" key="6">
    <source>
        <dbReference type="ARBA" id="ARBA00022723"/>
    </source>
</evidence>
<evidence type="ECO:0000259" key="19">
    <source>
        <dbReference type="PROSITE" id="PS51194"/>
    </source>
</evidence>
<dbReference type="GO" id="GO:0005737">
    <property type="term" value="C:cytoplasm"/>
    <property type="evidence" value="ECO:0007669"/>
    <property type="project" value="UniProtKB-SubCell"/>
</dbReference>
<keyword evidence="9" id="KW-0347">Helicase</keyword>
<dbReference type="InterPro" id="IPR038557">
    <property type="entry name" value="RLR_C_sf"/>
</dbReference>
<dbReference type="InterPro" id="IPR027417">
    <property type="entry name" value="P-loop_NTPase"/>
</dbReference>
<evidence type="ECO:0000256" key="8">
    <source>
        <dbReference type="ARBA" id="ARBA00022801"/>
    </source>
</evidence>
<feature type="domain" description="Helicase C-terminal" evidence="19">
    <location>
        <begin position="856"/>
        <end position="1012"/>
    </location>
</feature>
<dbReference type="GO" id="GO:0003724">
    <property type="term" value="F:RNA helicase activity"/>
    <property type="evidence" value="ECO:0007669"/>
    <property type="project" value="UniProtKB-EC"/>
</dbReference>
<protein>
    <recommendedName>
        <fullName evidence="3">RNA helicase</fullName>
        <ecNumber evidence="3">3.6.4.13</ecNumber>
    </recommendedName>
</protein>
<evidence type="ECO:0000256" key="17">
    <source>
        <dbReference type="SAM" id="MobiDB-lite"/>
    </source>
</evidence>
<reference evidence="21" key="2">
    <citation type="journal article" date="2023" name="Science">
        <title>Genomic signatures of disease resistance in endangered staghorn corals.</title>
        <authorList>
            <person name="Vollmer S.V."/>
            <person name="Selwyn J.D."/>
            <person name="Despard B.A."/>
            <person name="Roesel C.L."/>
        </authorList>
    </citation>
    <scope>NUCLEOTIDE SEQUENCE</scope>
    <source>
        <strain evidence="21">K2</strain>
    </source>
</reference>
<gene>
    <name evidence="21" type="ORF">P5673_008760</name>
</gene>
<dbReference type="EMBL" id="JARQWQ010000015">
    <property type="protein sequence ID" value="KAK2566991.1"/>
    <property type="molecule type" value="Genomic_DNA"/>
</dbReference>
<keyword evidence="22" id="KW-1185">Reference proteome</keyword>
<dbReference type="Pfam" id="PF00271">
    <property type="entry name" value="Helicase_C"/>
    <property type="match status" value="1"/>
</dbReference>
<organism evidence="21 22">
    <name type="scientific">Acropora cervicornis</name>
    <name type="common">Staghorn coral</name>
    <dbReference type="NCBI Taxonomy" id="6130"/>
    <lineage>
        <taxon>Eukaryota</taxon>
        <taxon>Metazoa</taxon>
        <taxon>Cnidaria</taxon>
        <taxon>Anthozoa</taxon>
        <taxon>Hexacorallia</taxon>
        <taxon>Scleractinia</taxon>
        <taxon>Astrocoeniina</taxon>
        <taxon>Acroporidae</taxon>
        <taxon>Acropora</taxon>
    </lineage>
</organism>
<evidence type="ECO:0000259" key="18">
    <source>
        <dbReference type="PROSITE" id="PS51192"/>
    </source>
</evidence>
<keyword evidence="6" id="KW-0479">Metal-binding</keyword>
<dbReference type="GO" id="GO:0016787">
    <property type="term" value="F:hydrolase activity"/>
    <property type="evidence" value="ECO:0007669"/>
    <property type="project" value="UniProtKB-KW"/>
</dbReference>
<dbReference type="Pfam" id="PF00270">
    <property type="entry name" value="DEAD"/>
    <property type="match status" value="1"/>
</dbReference>
<comment type="similarity">
    <text evidence="2">Belongs to the helicase family. RLR subfamily.</text>
</comment>
<dbReference type="Proteomes" id="UP001249851">
    <property type="component" value="Unassembled WGS sequence"/>
</dbReference>
<keyword evidence="14" id="KW-0051">Antiviral defense</keyword>
<accession>A0AAD9QTV4</accession>
<keyword evidence="12" id="KW-0391">Immunity</keyword>
<dbReference type="PROSITE" id="PS51192">
    <property type="entry name" value="HELICASE_ATP_BIND_1"/>
    <property type="match status" value="1"/>
</dbReference>
<evidence type="ECO:0000256" key="1">
    <source>
        <dbReference type="ARBA" id="ARBA00004496"/>
    </source>
</evidence>
<feature type="coiled-coil region" evidence="16">
    <location>
        <begin position="215"/>
        <end position="242"/>
    </location>
</feature>
<dbReference type="Gene3D" id="1.20.1320.30">
    <property type="match status" value="1"/>
</dbReference>
<evidence type="ECO:0000256" key="4">
    <source>
        <dbReference type="ARBA" id="ARBA00022490"/>
    </source>
</evidence>
<dbReference type="Pfam" id="PF11648">
    <property type="entry name" value="RIG-I_C-RD"/>
    <property type="match status" value="1"/>
</dbReference>
<comment type="subcellular location">
    <subcellularLocation>
        <location evidence="1">Cytoplasm</location>
    </subcellularLocation>
</comment>
<dbReference type="Pfam" id="PF18119">
    <property type="entry name" value="RIG-I_C"/>
    <property type="match status" value="1"/>
</dbReference>
<evidence type="ECO:0000256" key="9">
    <source>
        <dbReference type="ARBA" id="ARBA00022806"/>
    </source>
</evidence>
<reference evidence="21" key="1">
    <citation type="journal article" date="2023" name="G3 (Bethesda)">
        <title>Whole genome assembly and annotation of the endangered Caribbean coral Acropora cervicornis.</title>
        <authorList>
            <person name="Selwyn J.D."/>
            <person name="Vollmer S.V."/>
        </authorList>
    </citation>
    <scope>NUCLEOTIDE SEQUENCE</scope>
    <source>
        <strain evidence="21">K2</strain>
    </source>
</reference>
<dbReference type="InterPro" id="IPR051363">
    <property type="entry name" value="RLR_Helicase"/>
</dbReference>
<dbReference type="GO" id="GO:0045087">
    <property type="term" value="P:innate immune response"/>
    <property type="evidence" value="ECO:0007669"/>
    <property type="project" value="UniProtKB-KW"/>
</dbReference>
<dbReference type="GO" id="GO:0046872">
    <property type="term" value="F:metal ion binding"/>
    <property type="evidence" value="ECO:0007669"/>
    <property type="project" value="UniProtKB-KW"/>
</dbReference>
<feature type="domain" description="RLR CTR" evidence="20">
    <location>
        <begin position="1028"/>
        <end position="1157"/>
    </location>
</feature>
<evidence type="ECO:0000256" key="16">
    <source>
        <dbReference type="SAM" id="Coils"/>
    </source>
</evidence>
<dbReference type="Gene3D" id="2.170.150.30">
    <property type="entry name" value="RIG-I-like receptor, C-terminal regulatory domain"/>
    <property type="match status" value="1"/>
</dbReference>
<evidence type="ECO:0000256" key="15">
    <source>
        <dbReference type="ARBA" id="ARBA00049390"/>
    </source>
</evidence>
<evidence type="ECO:0000256" key="14">
    <source>
        <dbReference type="ARBA" id="ARBA00023118"/>
    </source>
</evidence>
<evidence type="ECO:0000256" key="2">
    <source>
        <dbReference type="ARBA" id="ARBA00006866"/>
    </source>
</evidence>
<keyword evidence="4" id="KW-0963">Cytoplasm</keyword>
<evidence type="ECO:0000256" key="3">
    <source>
        <dbReference type="ARBA" id="ARBA00012552"/>
    </source>
</evidence>
<dbReference type="GO" id="GO:0003723">
    <property type="term" value="F:RNA binding"/>
    <property type="evidence" value="ECO:0007669"/>
    <property type="project" value="UniProtKB-KW"/>
</dbReference>
<evidence type="ECO:0000256" key="12">
    <source>
        <dbReference type="ARBA" id="ARBA00022859"/>
    </source>
</evidence>
<evidence type="ECO:0000256" key="5">
    <source>
        <dbReference type="ARBA" id="ARBA00022588"/>
    </source>
</evidence>
<dbReference type="SUPFAM" id="SSF52540">
    <property type="entry name" value="P-loop containing nucleoside triphosphate hydrolases"/>
    <property type="match status" value="1"/>
</dbReference>
<dbReference type="SMART" id="SM00490">
    <property type="entry name" value="HELICc"/>
    <property type="match status" value="1"/>
</dbReference>
<dbReference type="PROSITE" id="PS51789">
    <property type="entry name" value="RLR_CTR"/>
    <property type="match status" value="1"/>
</dbReference>
<feature type="compositionally biased region" description="Basic and acidic residues" evidence="17">
    <location>
        <begin position="685"/>
        <end position="717"/>
    </location>
</feature>
<dbReference type="InterPro" id="IPR021673">
    <property type="entry name" value="RLR_CTR"/>
</dbReference>
<keyword evidence="8" id="KW-0378">Hydrolase</keyword>
<evidence type="ECO:0000313" key="22">
    <source>
        <dbReference type="Proteomes" id="UP001249851"/>
    </source>
</evidence>
<evidence type="ECO:0000256" key="10">
    <source>
        <dbReference type="ARBA" id="ARBA00022833"/>
    </source>
</evidence>
<feature type="compositionally biased region" description="Basic and acidic residues" evidence="17">
    <location>
        <begin position="756"/>
        <end position="793"/>
    </location>
</feature>
<feature type="compositionally biased region" description="Basic and acidic residues" evidence="17">
    <location>
        <begin position="808"/>
        <end position="821"/>
    </location>
</feature>
<proteinExistence type="inferred from homology"/>
<dbReference type="PROSITE" id="PS51194">
    <property type="entry name" value="HELICASE_CTER"/>
    <property type="match status" value="1"/>
</dbReference>
<evidence type="ECO:0000259" key="20">
    <source>
        <dbReference type="PROSITE" id="PS51789"/>
    </source>
</evidence>
<evidence type="ECO:0000256" key="13">
    <source>
        <dbReference type="ARBA" id="ARBA00022884"/>
    </source>
</evidence>
<evidence type="ECO:0000313" key="21">
    <source>
        <dbReference type="EMBL" id="KAK2566991.1"/>
    </source>
</evidence>
<dbReference type="AlphaFoldDB" id="A0AAD9QTV4"/>
<feature type="domain" description="Helicase ATP-binding" evidence="18">
    <location>
        <begin position="291"/>
        <end position="502"/>
    </location>
</feature>
<dbReference type="InterPro" id="IPR011545">
    <property type="entry name" value="DEAD/DEAH_box_helicase_dom"/>
</dbReference>
<comment type="catalytic activity">
    <reaction evidence="15">
        <text>ATP + H2O = ADP + phosphate + H(+)</text>
        <dbReference type="Rhea" id="RHEA:13065"/>
        <dbReference type="ChEBI" id="CHEBI:15377"/>
        <dbReference type="ChEBI" id="CHEBI:15378"/>
        <dbReference type="ChEBI" id="CHEBI:30616"/>
        <dbReference type="ChEBI" id="CHEBI:43474"/>
        <dbReference type="ChEBI" id="CHEBI:456216"/>
        <dbReference type="EC" id="3.6.4.13"/>
    </reaction>
    <physiologicalReaction direction="left-to-right" evidence="15">
        <dbReference type="Rhea" id="RHEA:13066"/>
    </physiologicalReaction>
</comment>
<dbReference type="EC" id="3.6.4.13" evidence="3"/>
<keyword evidence="7" id="KW-0547">Nucleotide-binding</keyword>
<dbReference type="GO" id="GO:0051607">
    <property type="term" value="P:defense response to virus"/>
    <property type="evidence" value="ECO:0007669"/>
    <property type="project" value="UniProtKB-KW"/>
</dbReference>
<evidence type="ECO:0000256" key="7">
    <source>
        <dbReference type="ARBA" id="ARBA00022741"/>
    </source>
</evidence>
<dbReference type="PANTHER" id="PTHR14074">
    <property type="entry name" value="HELICASE WITH DEATH DOMAIN-RELATED"/>
    <property type="match status" value="1"/>
</dbReference>
<keyword evidence="10" id="KW-0862">Zinc</keyword>
<comment type="caution">
    <text evidence="21">The sequence shown here is derived from an EMBL/GenBank/DDBJ whole genome shotgun (WGS) entry which is preliminary data.</text>
</comment>
<dbReference type="SMART" id="SM00487">
    <property type="entry name" value="DEXDc"/>
    <property type="match status" value="1"/>
</dbReference>
<dbReference type="InterPro" id="IPR014001">
    <property type="entry name" value="Helicase_ATP-bd"/>
</dbReference>
<dbReference type="GO" id="GO:0005524">
    <property type="term" value="F:ATP binding"/>
    <property type="evidence" value="ECO:0007669"/>
    <property type="project" value="UniProtKB-KW"/>
</dbReference>
<keyword evidence="16" id="KW-0175">Coiled coil</keyword>
<name>A0AAD9QTV4_ACRCE</name>
<dbReference type="Gene3D" id="3.40.50.300">
    <property type="entry name" value="P-loop containing nucleotide triphosphate hydrolases"/>
    <property type="match status" value="2"/>
</dbReference>
<keyword evidence="13" id="KW-0694">RNA-binding</keyword>
<dbReference type="InterPro" id="IPR001650">
    <property type="entry name" value="Helicase_C-like"/>
</dbReference>
<feature type="compositionally biased region" description="Basic and acidic residues" evidence="17">
    <location>
        <begin position="727"/>
        <end position="747"/>
    </location>
</feature>
<evidence type="ECO:0000256" key="11">
    <source>
        <dbReference type="ARBA" id="ARBA00022840"/>
    </source>
</evidence>
<dbReference type="PANTHER" id="PTHR14074:SF16">
    <property type="entry name" value="ANTIVIRAL INNATE IMMUNE RESPONSE RECEPTOR RIG-I"/>
    <property type="match status" value="1"/>
</dbReference>
<feature type="region of interest" description="Disordered" evidence="17">
    <location>
        <begin position="685"/>
        <end position="857"/>
    </location>
</feature>
<keyword evidence="5" id="KW-0399">Innate immunity</keyword>
<sequence length="1173" mass="133054">MEEGEEKETTEHKIIEDMCTIFELVCNIQSSRAFELAAAYLQAKKGTKETNNNKTIVQRVDGTGEKVTVHWMDDDEDDDVTVADGSGLTYKMIGTAIDLAIPGNLMPVGACSEEQTEECYRLEESVAERYKDRKSDDNKRMREELQKRLPQGVVFVNTEKGSIISTFRLSSEKAAKELWEMYSKGTFQSMLQEVMVEDAVKHDAEKSEESLQLELNLGEERFEKIRKKLEEIERDQERENMLSLSSEGEIGSLDDSADEIDIEIPPVFLGTKANAIGGCELVLRKYQKELAGPAMEGKNTIICAPTNSGKTYVAIEIAKRHLDSYARNPDKSDASAPLNTDVCNLFNPGPTRKPNGNDQPRVVFIVSTVNLVLQQKERFEAFLGDKYSVADISGSNCAEIPLKFLLQNNDVVVMTAMILVNALKATEKGNRVELRDISLLLFDECHHAHKEHPYNSIMEMYLALKSQAGHQQRLPQIVGLTASLGTGKAKSAEKAKEHIILVSANLDAEEISTVQDNLEELQQYVNLPSKEQYFVPKDEQDPFENIISKVTKNIEAQINKFKGKSGKDAPSDKAGQQYRQWVEEVYKDSVAGGDRYMVTYAEHLREYHIALTLNSNTRMKNAREYLTKYFEALDTEKFTETDKNLKKLFYKAMAILDKHIEKDGEPENPRLLKLQELLLDNYKDVERQQDNKDESGKKEGDGGSETEGRRDLVEVNDKSCAQEQEVENEKVKNDAEKKEEDRERENEACATVLAEDTEKLNGEVSKENPSLEKTEELPPEAARSDHASTKPDDNQNILGESELEDSSANEKSEVKSEKDDAMPEQESQNNARSTSSEGTGDDEGSSENGAHHPEWDGAKGILFTRTRESTIALFDWINETEELSKVLRPELLVGSGDGNIGMTQKEQEGVIKRFKTGERNLLLATSVAEEGLDISDCNYVIRYDMMGNEISSMQSRGRVRAKDGKYTVLVSHTAAKKRDINSQFREMLMIDALSRVQKMDKNDFIKTVKEVQRKISQERFLKKHVRAAQKSVVLSDDVNFKCRKCKEFVCQAHDVRRIKGSHHVIINRECRDTKVDMKEHRNPKKIDDIEMNKKIFCKKCHEDWGVTALIYNVEWLCIKISSFVLEFPGRDRITRMYKKWKDLPFAIQEADEEEILRHGADNSEATDLFDLES</sequence>
<keyword evidence="21" id="KW-0675">Receptor</keyword>
<dbReference type="InterPro" id="IPR041204">
    <property type="entry name" value="RIG-I-like_C"/>
</dbReference>
<keyword evidence="11" id="KW-0067">ATP-binding</keyword>